<dbReference type="GO" id="GO:0005509">
    <property type="term" value="F:calcium ion binding"/>
    <property type="evidence" value="ECO:0007669"/>
    <property type="project" value="InterPro"/>
</dbReference>
<protein>
    <recommendedName>
        <fullName evidence="3">Cadherin domain-containing protein</fullName>
    </recommendedName>
</protein>
<dbReference type="SUPFAM" id="SSF49785">
    <property type="entry name" value="Galactose-binding domain-like"/>
    <property type="match status" value="1"/>
</dbReference>
<dbReference type="PROSITE" id="PS50268">
    <property type="entry name" value="CADHERIN_2"/>
    <property type="match status" value="1"/>
</dbReference>
<dbReference type="InterPro" id="IPR003305">
    <property type="entry name" value="CenC_carb-bd"/>
</dbReference>
<dbReference type="GO" id="GO:0007156">
    <property type="term" value="P:homophilic cell adhesion via plasma membrane adhesion molecules"/>
    <property type="evidence" value="ECO:0007669"/>
    <property type="project" value="InterPro"/>
</dbReference>
<dbReference type="Proteomes" id="UP000316852">
    <property type="component" value="Unassembled WGS sequence"/>
</dbReference>
<sequence>NPTTGSIHLAPGFSDAGTYAASASASDGTLRDTKPFQITVTNVNQAPTLNAIASMTVAEGATADQAVTGSDPDGDVLTFTKGSGPTFLTVTTTNATAGSIHLAPRAGDATGSPYAASVTASDGTLGDTKPFQITVSLPPNLVTNPSFETNTTGWAGYAGATILRVAGGFDGNFSVQVTGPSSTAKFGLNDSPNWVPSTAGIGTTYRSTAWVRSSSATGRVLLQVREYVGSSTLKGTAVSPAVTLSPVWQMVTVDYVVNTAGSYLDVQVLDTPVVTGEVFQVDNISIRASIGNRAPILNAIANMTVAEGATTDQAVTGSDPDGDALTFTKAGGPSFLTVTTTTPTTGNIHLAPGFSDAGTYAASASASDGSLSDTKPFQITVTNVNQAPTLNAIANMTVAEGATADQAVTGSDPDGDALTFTKGSGPTFLTVSTTNATTGSIHVAPGFGDAGTYAASASASDGSLSDTKPFQITVRLANRAPTLNAVANMTVAEGATADQAVTGSDPDGDALTFTKAGGPSFLTVTTTNATTGSIHLAPGFSDAGTYAASASASDGSLSDTKPFQVTVSNVNRAPTLNAIASMTVAEGATADQPVTGSDPDGDALTFTKGSG</sequence>
<dbReference type="InterPro" id="IPR015919">
    <property type="entry name" value="Cadherin-like_sf"/>
</dbReference>
<keyword evidence="1" id="KW-0378">Hydrolase</keyword>
<reference evidence="4 5" key="1">
    <citation type="journal article" date="2019" name="Nat. Microbiol.">
        <title>Mediterranean grassland soil C-N compound turnover is dependent on rainfall and depth, and is mediated by genomically divergent microorganisms.</title>
        <authorList>
            <person name="Diamond S."/>
            <person name="Andeer P.F."/>
            <person name="Li Z."/>
            <person name="Crits-Christoph A."/>
            <person name="Burstein D."/>
            <person name="Anantharaman K."/>
            <person name="Lane K.R."/>
            <person name="Thomas B.C."/>
            <person name="Pan C."/>
            <person name="Northen T.R."/>
            <person name="Banfield J.F."/>
        </authorList>
    </citation>
    <scope>NUCLEOTIDE SEQUENCE [LARGE SCALE GENOMIC DNA]</scope>
    <source>
        <strain evidence="4">WS_6</strain>
    </source>
</reference>
<organism evidence="4 5">
    <name type="scientific">Eiseniibacteriota bacterium</name>
    <dbReference type="NCBI Taxonomy" id="2212470"/>
    <lineage>
        <taxon>Bacteria</taxon>
        <taxon>Candidatus Eiseniibacteriota</taxon>
    </lineage>
</organism>
<comment type="caution">
    <text evidence="4">The sequence shown here is derived from an EMBL/GenBank/DDBJ whole genome shotgun (WGS) entry which is preliminary data.</text>
</comment>
<dbReference type="Gene3D" id="2.60.120.260">
    <property type="entry name" value="Galactose-binding domain-like"/>
    <property type="match status" value="1"/>
</dbReference>
<feature type="region of interest" description="Disordered" evidence="2">
    <location>
        <begin position="589"/>
        <end position="611"/>
    </location>
</feature>
<feature type="non-terminal residue" evidence="4">
    <location>
        <position position="611"/>
    </location>
</feature>
<dbReference type="EMBL" id="VBOW01000053">
    <property type="protein sequence ID" value="TMQ57752.1"/>
    <property type="molecule type" value="Genomic_DNA"/>
</dbReference>
<dbReference type="GO" id="GO:0016798">
    <property type="term" value="F:hydrolase activity, acting on glycosyl bonds"/>
    <property type="evidence" value="ECO:0007669"/>
    <property type="project" value="InterPro"/>
</dbReference>
<dbReference type="AlphaFoldDB" id="A0A538T2A0"/>
<dbReference type="GO" id="GO:0016020">
    <property type="term" value="C:membrane"/>
    <property type="evidence" value="ECO:0007669"/>
    <property type="project" value="InterPro"/>
</dbReference>
<feature type="non-terminal residue" evidence="4">
    <location>
        <position position="1"/>
    </location>
</feature>
<proteinExistence type="predicted"/>
<gene>
    <name evidence="4" type="ORF">E6K76_09670</name>
</gene>
<evidence type="ECO:0000313" key="5">
    <source>
        <dbReference type="Proteomes" id="UP000316852"/>
    </source>
</evidence>
<dbReference type="InterPro" id="IPR002126">
    <property type="entry name" value="Cadherin-like_dom"/>
</dbReference>
<accession>A0A538T2A0</accession>
<dbReference type="InterPro" id="IPR008979">
    <property type="entry name" value="Galactose-bd-like_sf"/>
</dbReference>
<evidence type="ECO:0000256" key="2">
    <source>
        <dbReference type="SAM" id="MobiDB-lite"/>
    </source>
</evidence>
<dbReference type="Gene3D" id="2.60.40.10">
    <property type="entry name" value="Immunoglobulins"/>
    <property type="match status" value="4"/>
</dbReference>
<evidence type="ECO:0000256" key="1">
    <source>
        <dbReference type="ARBA" id="ARBA00022801"/>
    </source>
</evidence>
<dbReference type="Pfam" id="PF02018">
    <property type="entry name" value="CBM_4_9"/>
    <property type="match status" value="1"/>
</dbReference>
<dbReference type="SUPFAM" id="SSF49313">
    <property type="entry name" value="Cadherin-like"/>
    <property type="match status" value="2"/>
</dbReference>
<evidence type="ECO:0000259" key="3">
    <source>
        <dbReference type="PROSITE" id="PS50268"/>
    </source>
</evidence>
<evidence type="ECO:0000313" key="4">
    <source>
        <dbReference type="EMBL" id="TMQ57752.1"/>
    </source>
</evidence>
<dbReference type="InterPro" id="IPR013783">
    <property type="entry name" value="Ig-like_fold"/>
</dbReference>
<name>A0A538T2A0_UNCEI</name>
<feature type="domain" description="Cadherin" evidence="3">
    <location>
        <begin position="297"/>
        <end position="390"/>
    </location>
</feature>